<proteinExistence type="predicted"/>
<dbReference type="Gene3D" id="3.40.50.1820">
    <property type="entry name" value="alpha/beta hydrolase"/>
    <property type="match status" value="1"/>
</dbReference>
<protein>
    <submittedName>
        <fullName evidence="2">DUF2974 domain-containing protein</fullName>
    </submittedName>
</protein>
<organism evidence="2 3">
    <name type="scientific">Glacieibacterium frigidum</name>
    <dbReference type="NCBI Taxonomy" id="2593303"/>
    <lineage>
        <taxon>Bacteria</taxon>
        <taxon>Pseudomonadati</taxon>
        <taxon>Pseudomonadota</taxon>
        <taxon>Alphaproteobacteria</taxon>
        <taxon>Sphingomonadales</taxon>
        <taxon>Sphingosinicellaceae</taxon>
        <taxon>Glacieibacterium</taxon>
    </lineage>
</organism>
<comment type="caution">
    <text evidence="2">The sequence shown here is derived from an EMBL/GenBank/DDBJ whole genome shotgun (WGS) entry which is preliminary data.</text>
</comment>
<sequence length="362" mass="37561">MRSNPVIALASSRHGRMPLDCGALCACVRPVTIIGTTMAGLRPRCDKAARIRARTVAMIQSISSSRPIEAGSVPELRQTTADRFAADWAAPSATRAASSAAPQVAATRGAEGGSIPASTVRTQESALLAADVYRDTPTPPTGFRVASADDLSRLGIAPEQLERAGSSFRARVYVTGSGETERFVVAFRGSSSGEDWRNNFQQAAGANSQSYTKALIIGEALARSDASVTIAGHSLGGGLASATAVASGREADTFNAAGLTDKTIDRAQAISAANGRGGGDVAVQAYQVPGEILSYLQDGGDRVLGAVLFGVPGALLADAPSAYGSRHELPDVAPEGKNWFERHSRIDRHMIDWVVAGAGSLR</sequence>
<dbReference type="Proteomes" id="UP000317894">
    <property type="component" value="Unassembled WGS sequence"/>
</dbReference>
<reference evidence="2 3" key="1">
    <citation type="submission" date="2019-07" db="EMBL/GenBank/DDBJ databases">
        <title>Novel species isolated from glacier.</title>
        <authorList>
            <person name="Liu Q."/>
            <person name="Xin Y.-H."/>
        </authorList>
    </citation>
    <scope>NUCLEOTIDE SEQUENCE [LARGE SCALE GENOMIC DNA]</scope>
    <source>
        <strain evidence="2 3">LB1R16</strain>
    </source>
</reference>
<name>A0A552UGR7_9SPHN</name>
<gene>
    <name evidence="2" type="ORF">FMM06_04190</name>
</gene>
<dbReference type="SUPFAM" id="SSF53474">
    <property type="entry name" value="alpha/beta-Hydrolases"/>
    <property type="match status" value="1"/>
</dbReference>
<feature type="region of interest" description="Disordered" evidence="1">
    <location>
        <begin position="97"/>
        <end position="118"/>
    </location>
</feature>
<dbReference type="Pfam" id="PF26363">
    <property type="entry name" value="Phospholipase-like"/>
    <property type="match status" value="1"/>
</dbReference>
<feature type="compositionally biased region" description="Low complexity" evidence="1">
    <location>
        <begin position="97"/>
        <end position="106"/>
    </location>
</feature>
<dbReference type="AlphaFoldDB" id="A0A552UGR7"/>
<dbReference type="EMBL" id="VJWA01000001">
    <property type="protein sequence ID" value="TRW17381.1"/>
    <property type="molecule type" value="Genomic_DNA"/>
</dbReference>
<dbReference type="OrthoDB" id="7560402at2"/>
<accession>A0A552UGR7</accession>
<keyword evidence="3" id="KW-1185">Reference proteome</keyword>
<evidence type="ECO:0000313" key="2">
    <source>
        <dbReference type="EMBL" id="TRW17381.1"/>
    </source>
</evidence>
<evidence type="ECO:0000256" key="1">
    <source>
        <dbReference type="SAM" id="MobiDB-lite"/>
    </source>
</evidence>
<dbReference type="InterPro" id="IPR029058">
    <property type="entry name" value="AB_hydrolase_fold"/>
</dbReference>
<evidence type="ECO:0000313" key="3">
    <source>
        <dbReference type="Proteomes" id="UP000317894"/>
    </source>
</evidence>